<comment type="caution">
    <text evidence="1">The sequence shown here is derived from an EMBL/GenBank/DDBJ whole genome shotgun (WGS) entry which is preliminary data.</text>
</comment>
<evidence type="ECO:0000313" key="1">
    <source>
        <dbReference type="EMBL" id="GAH85832.1"/>
    </source>
</evidence>
<sequence>TTLSVRYCVGKGPDVVMRTWSTSDTTTLEELRRELAILEVKPLSLIFKVKTNQLKIGLSTGNTIEAYVGDDDDLCMHDPDRPKRSYSIRVTPAFVRKLRDRIAADTGQEVRFYYDREVNITPSPADGG</sequence>
<dbReference type="AlphaFoldDB" id="X1IVT3"/>
<name>X1IVT3_9ZZZZ</name>
<dbReference type="EMBL" id="BARU01043856">
    <property type="protein sequence ID" value="GAH85832.1"/>
    <property type="molecule type" value="Genomic_DNA"/>
</dbReference>
<organism evidence="1">
    <name type="scientific">marine sediment metagenome</name>
    <dbReference type="NCBI Taxonomy" id="412755"/>
    <lineage>
        <taxon>unclassified sequences</taxon>
        <taxon>metagenomes</taxon>
        <taxon>ecological metagenomes</taxon>
    </lineage>
</organism>
<gene>
    <name evidence="1" type="ORF">S03H2_67067</name>
</gene>
<accession>X1IVT3</accession>
<reference evidence="1" key="1">
    <citation type="journal article" date="2014" name="Front. Microbiol.">
        <title>High frequency of phylogenetically diverse reductive dehalogenase-homologous genes in deep subseafloor sedimentary metagenomes.</title>
        <authorList>
            <person name="Kawai M."/>
            <person name="Futagami T."/>
            <person name="Toyoda A."/>
            <person name="Takaki Y."/>
            <person name="Nishi S."/>
            <person name="Hori S."/>
            <person name="Arai W."/>
            <person name="Tsubouchi T."/>
            <person name="Morono Y."/>
            <person name="Uchiyama I."/>
            <person name="Ito T."/>
            <person name="Fujiyama A."/>
            <person name="Inagaki F."/>
            <person name="Takami H."/>
        </authorList>
    </citation>
    <scope>NUCLEOTIDE SEQUENCE</scope>
    <source>
        <strain evidence="1">Expedition CK06-06</strain>
    </source>
</reference>
<feature type="non-terminal residue" evidence="1">
    <location>
        <position position="1"/>
    </location>
</feature>
<proteinExistence type="predicted"/>
<protein>
    <submittedName>
        <fullName evidence="1">Uncharacterized protein</fullName>
    </submittedName>
</protein>